<evidence type="ECO:0000313" key="2">
    <source>
        <dbReference type="Proteomes" id="UP000017048"/>
    </source>
</evidence>
<keyword evidence="2" id="KW-1185">Reference proteome</keyword>
<organism evidence="1 2">
    <name type="scientific">Nocardia asteroides NBRC 15531</name>
    <dbReference type="NCBI Taxonomy" id="1110697"/>
    <lineage>
        <taxon>Bacteria</taxon>
        <taxon>Bacillati</taxon>
        <taxon>Actinomycetota</taxon>
        <taxon>Actinomycetes</taxon>
        <taxon>Mycobacteriales</taxon>
        <taxon>Nocardiaceae</taxon>
        <taxon>Nocardia</taxon>
    </lineage>
</organism>
<protein>
    <submittedName>
        <fullName evidence="1">Uncharacterized protein</fullName>
    </submittedName>
</protein>
<name>U5EIM3_NOCAS</name>
<dbReference type="eggNOG" id="ENOG50336UT">
    <property type="taxonomic scope" value="Bacteria"/>
</dbReference>
<reference evidence="1 2" key="1">
    <citation type="journal article" date="2014" name="BMC Genomics">
        <title>Genome based analysis of type-I polyketide synthase and nonribosomal peptide synthetase gene clusters in seven strains of five representative Nocardia species.</title>
        <authorList>
            <person name="Komaki H."/>
            <person name="Ichikawa N."/>
            <person name="Hosoyama A."/>
            <person name="Takahashi-Nakaguchi A."/>
            <person name="Matsuzawa T."/>
            <person name="Suzuki K."/>
            <person name="Fujita N."/>
            <person name="Gonoi T."/>
        </authorList>
    </citation>
    <scope>NUCLEOTIDE SEQUENCE [LARGE SCALE GENOMIC DNA]</scope>
    <source>
        <strain evidence="1 2">NBRC 15531</strain>
    </source>
</reference>
<gene>
    <name evidence="1" type="ORF">NCAST_32_06750</name>
</gene>
<dbReference type="Pfam" id="PF24716">
    <property type="entry name" value="WapI"/>
    <property type="match status" value="1"/>
</dbReference>
<dbReference type="InterPro" id="IPR056510">
    <property type="entry name" value="WapI"/>
</dbReference>
<dbReference type="AlphaFoldDB" id="U5EIM3"/>
<dbReference type="Proteomes" id="UP000017048">
    <property type="component" value="Unassembled WGS sequence"/>
</dbReference>
<proteinExistence type="predicted"/>
<dbReference type="EMBL" id="BAFO02000032">
    <property type="protein sequence ID" value="GAD86188.1"/>
    <property type="molecule type" value="Genomic_DNA"/>
</dbReference>
<dbReference type="STRING" id="1824.SAMN05444423_102434"/>
<evidence type="ECO:0000313" key="1">
    <source>
        <dbReference type="EMBL" id="GAD86188.1"/>
    </source>
</evidence>
<comment type="caution">
    <text evidence="1">The sequence shown here is derived from an EMBL/GenBank/DDBJ whole genome shotgun (WGS) entry which is preliminary data.</text>
</comment>
<accession>U5EIM3</accession>
<sequence length="131" mass="14911">MRPLRYQFARTSGNRYDDNWLVVHGEVRTPSGSWAFADACMLVGEAQEVSPWLRGGVGVTPQELRFLEPVLSFVRDDACRVGVAFSQEAAPPWREGTQRLDEFLVELDIESVALELAAQEWERQITEFPVR</sequence>